<name>A0ABV7G0U3_9PROT</name>
<dbReference type="CDD" id="cd00075">
    <property type="entry name" value="HATPase"/>
    <property type="match status" value="1"/>
</dbReference>
<feature type="domain" description="HAMP" evidence="17">
    <location>
        <begin position="183"/>
        <end position="235"/>
    </location>
</feature>
<feature type="transmembrane region" description="Helical" evidence="15">
    <location>
        <begin position="163"/>
        <end position="182"/>
    </location>
</feature>
<keyword evidence="12 15" id="KW-1133">Transmembrane helix</keyword>
<dbReference type="CDD" id="cd06225">
    <property type="entry name" value="HAMP"/>
    <property type="match status" value="1"/>
</dbReference>
<dbReference type="EMBL" id="JBHRTN010000007">
    <property type="protein sequence ID" value="MFC3124642.1"/>
    <property type="molecule type" value="Genomic_DNA"/>
</dbReference>
<comment type="caution">
    <text evidence="18">The sequence shown here is derived from an EMBL/GenBank/DDBJ whole genome shotgun (WGS) entry which is preliminary data.</text>
</comment>
<accession>A0ABV7G0U3</accession>
<dbReference type="Proteomes" id="UP001595593">
    <property type="component" value="Unassembled WGS sequence"/>
</dbReference>
<dbReference type="PRINTS" id="PR00344">
    <property type="entry name" value="BCTRLSENSOR"/>
</dbReference>
<evidence type="ECO:0000256" key="6">
    <source>
        <dbReference type="ARBA" id="ARBA00022553"/>
    </source>
</evidence>
<evidence type="ECO:0000256" key="11">
    <source>
        <dbReference type="ARBA" id="ARBA00022840"/>
    </source>
</evidence>
<dbReference type="InterPro" id="IPR004358">
    <property type="entry name" value="Sig_transdc_His_kin-like_C"/>
</dbReference>
<dbReference type="InterPro" id="IPR036890">
    <property type="entry name" value="HATPase_C_sf"/>
</dbReference>
<proteinExistence type="predicted"/>
<dbReference type="InterPro" id="IPR036097">
    <property type="entry name" value="HisK_dim/P_sf"/>
</dbReference>
<dbReference type="Pfam" id="PF00672">
    <property type="entry name" value="HAMP"/>
    <property type="match status" value="1"/>
</dbReference>
<dbReference type="SMART" id="SM00387">
    <property type="entry name" value="HATPase_c"/>
    <property type="match status" value="1"/>
</dbReference>
<evidence type="ECO:0000256" key="7">
    <source>
        <dbReference type="ARBA" id="ARBA00022679"/>
    </source>
</evidence>
<dbReference type="SMART" id="SM00388">
    <property type="entry name" value="HisKA"/>
    <property type="match status" value="1"/>
</dbReference>
<dbReference type="InterPro" id="IPR003594">
    <property type="entry name" value="HATPase_dom"/>
</dbReference>
<feature type="domain" description="Histidine kinase" evidence="16">
    <location>
        <begin position="243"/>
        <end position="449"/>
    </location>
</feature>
<dbReference type="InterPro" id="IPR003660">
    <property type="entry name" value="HAMP_dom"/>
</dbReference>
<reference evidence="19" key="1">
    <citation type="journal article" date="2019" name="Int. J. Syst. Evol. Microbiol.">
        <title>The Global Catalogue of Microorganisms (GCM) 10K type strain sequencing project: providing services to taxonomists for standard genome sequencing and annotation.</title>
        <authorList>
            <consortium name="The Broad Institute Genomics Platform"/>
            <consortium name="The Broad Institute Genome Sequencing Center for Infectious Disease"/>
            <person name="Wu L."/>
            <person name="Ma J."/>
        </authorList>
    </citation>
    <scope>NUCLEOTIDE SEQUENCE [LARGE SCALE GENOMIC DNA]</scope>
    <source>
        <strain evidence="19">KCTC 52094</strain>
    </source>
</reference>
<dbReference type="PROSITE" id="PS50885">
    <property type="entry name" value="HAMP"/>
    <property type="match status" value="1"/>
</dbReference>
<dbReference type="Pfam" id="PF00512">
    <property type="entry name" value="HisKA"/>
    <property type="match status" value="1"/>
</dbReference>
<dbReference type="EC" id="2.7.13.3" evidence="3"/>
<sequence length="449" mass="49281">MIRRFLPTSLAGRTALFLTLALTMVQTAGLTIHALDRLDLQRITVSREIAGRAFIFWRTAILAPADRREAMLFEVDLMRGLRAELSPVPAVRPGMPRATPGLVELFELRKWRLLPARLRPRSLLLANGPGPGMLVVAAQLPDDNWVNLMLELPPPRPWHSETFLVAFLLMTGAALGLILWATRRLTRPVSALARAAERLGRDVNAPPLPENGPHEVATAARAFNTMAERIRRFVGDRTQMLAAIGHDLRTPITRLRLRAEFLDDDEQRRKMLADLDEMEAMVNATLAFARDDAATEPSVPLDLAALCRTVLDEATDARPELSNEDAAYEGPERLRIHARPIALKRALANLVGNALNYGGRVRIRLDGKSGVAAGLVRLWVEDDGPGIPEESLEAVFQPFRRLETSRNRETGGTGLGLPIARNILRAHGGDVVLANRVGGGLSAVVTLPA</sequence>
<evidence type="ECO:0000256" key="14">
    <source>
        <dbReference type="ARBA" id="ARBA00023136"/>
    </source>
</evidence>
<organism evidence="18 19">
    <name type="scientific">Teichococcus globiformis</name>
    <dbReference type="NCBI Taxonomy" id="2307229"/>
    <lineage>
        <taxon>Bacteria</taxon>
        <taxon>Pseudomonadati</taxon>
        <taxon>Pseudomonadota</taxon>
        <taxon>Alphaproteobacteria</taxon>
        <taxon>Acetobacterales</taxon>
        <taxon>Roseomonadaceae</taxon>
        <taxon>Roseomonas</taxon>
    </lineage>
</organism>
<evidence type="ECO:0000256" key="2">
    <source>
        <dbReference type="ARBA" id="ARBA00004429"/>
    </source>
</evidence>
<evidence type="ECO:0000256" key="5">
    <source>
        <dbReference type="ARBA" id="ARBA00022519"/>
    </source>
</evidence>
<dbReference type="SUPFAM" id="SSF158472">
    <property type="entry name" value="HAMP domain-like"/>
    <property type="match status" value="1"/>
</dbReference>
<keyword evidence="14 15" id="KW-0472">Membrane</keyword>
<keyword evidence="6" id="KW-0597">Phosphoprotein</keyword>
<evidence type="ECO:0000313" key="19">
    <source>
        <dbReference type="Proteomes" id="UP001595593"/>
    </source>
</evidence>
<dbReference type="Gene3D" id="6.10.340.10">
    <property type="match status" value="1"/>
</dbReference>
<evidence type="ECO:0000256" key="3">
    <source>
        <dbReference type="ARBA" id="ARBA00012438"/>
    </source>
</evidence>
<dbReference type="Gene3D" id="3.30.565.10">
    <property type="entry name" value="Histidine kinase-like ATPase, C-terminal domain"/>
    <property type="match status" value="1"/>
</dbReference>
<keyword evidence="4" id="KW-1003">Cell membrane</keyword>
<evidence type="ECO:0000313" key="18">
    <source>
        <dbReference type="EMBL" id="MFC3124642.1"/>
    </source>
</evidence>
<keyword evidence="11 18" id="KW-0067">ATP-binding</keyword>
<evidence type="ECO:0000256" key="9">
    <source>
        <dbReference type="ARBA" id="ARBA00022741"/>
    </source>
</evidence>
<evidence type="ECO:0000256" key="12">
    <source>
        <dbReference type="ARBA" id="ARBA00022989"/>
    </source>
</evidence>
<dbReference type="GO" id="GO:0005524">
    <property type="term" value="F:ATP binding"/>
    <property type="evidence" value="ECO:0007669"/>
    <property type="project" value="UniProtKB-KW"/>
</dbReference>
<dbReference type="RefSeq" id="WP_379595059.1">
    <property type="nucleotide sequence ID" value="NZ_JBHRTN010000007.1"/>
</dbReference>
<comment type="subcellular location">
    <subcellularLocation>
        <location evidence="2">Cell inner membrane</location>
        <topology evidence="2">Multi-pass membrane protein</topology>
    </subcellularLocation>
</comment>
<comment type="catalytic activity">
    <reaction evidence="1">
        <text>ATP + protein L-histidine = ADP + protein N-phospho-L-histidine.</text>
        <dbReference type="EC" id="2.7.13.3"/>
    </reaction>
</comment>
<gene>
    <name evidence="18" type="ORF">ACFOD4_06160</name>
</gene>
<evidence type="ECO:0000256" key="13">
    <source>
        <dbReference type="ARBA" id="ARBA00023012"/>
    </source>
</evidence>
<dbReference type="InterPro" id="IPR005467">
    <property type="entry name" value="His_kinase_dom"/>
</dbReference>
<keyword evidence="10" id="KW-0418">Kinase</keyword>
<dbReference type="SUPFAM" id="SSF47384">
    <property type="entry name" value="Homodimeric domain of signal transducing histidine kinase"/>
    <property type="match status" value="1"/>
</dbReference>
<dbReference type="SUPFAM" id="SSF55874">
    <property type="entry name" value="ATPase domain of HSP90 chaperone/DNA topoisomerase II/histidine kinase"/>
    <property type="match status" value="1"/>
</dbReference>
<keyword evidence="8 15" id="KW-0812">Transmembrane</keyword>
<evidence type="ECO:0000256" key="10">
    <source>
        <dbReference type="ARBA" id="ARBA00022777"/>
    </source>
</evidence>
<keyword evidence="13" id="KW-0902">Two-component regulatory system</keyword>
<evidence type="ECO:0000259" key="17">
    <source>
        <dbReference type="PROSITE" id="PS50885"/>
    </source>
</evidence>
<protein>
    <recommendedName>
        <fullName evidence="3">histidine kinase</fullName>
        <ecNumber evidence="3">2.7.13.3</ecNumber>
    </recommendedName>
</protein>
<keyword evidence="5" id="KW-0997">Cell inner membrane</keyword>
<evidence type="ECO:0000256" key="4">
    <source>
        <dbReference type="ARBA" id="ARBA00022475"/>
    </source>
</evidence>
<dbReference type="PANTHER" id="PTHR44936:SF5">
    <property type="entry name" value="SENSOR HISTIDINE KINASE ENVZ"/>
    <property type="match status" value="1"/>
</dbReference>
<dbReference type="InterPro" id="IPR050980">
    <property type="entry name" value="2C_sensor_his_kinase"/>
</dbReference>
<keyword evidence="7" id="KW-0808">Transferase</keyword>
<dbReference type="InterPro" id="IPR003661">
    <property type="entry name" value="HisK_dim/P_dom"/>
</dbReference>
<evidence type="ECO:0000256" key="1">
    <source>
        <dbReference type="ARBA" id="ARBA00000085"/>
    </source>
</evidence>
<evidence type="ECO:0000256" key="8">
    <source>
        <dbReference type="ARBA" id="ARBA00022692"/>
    </source>
</evidence>
<dbReference type="CDD" id="cd00082">
    <property type="entry name" value="HisKA"/>
    <property type="match status" value="1"/>
</dbReference>
<keyword evidence="19" id="KW-1185">Reference proteome</keyword>
<dbReference type="Gene3D" id="1.10.287.130">
    <property type="match status" value="1"/>
</dbReference>
<dbReference type="SMART" id="SM00304">
    <property type="entry name" value="HAMP"/>
    <property type="match status" value="1"/>
</dbReference>
<dbReference type="PANTHER" id="PTHR44936">
    <property type="entry name" value="SENSOR PROTEIN CREC"/>
    <property type="match status" value="1"/>
</dbReference>
<evidence type="ECO:0000259" key="16">
    <source>
        <dbReference type="PROSITE" id="PS50109"/>
    </source>
</evidence>
<evidence type="ECO:0000256" key="15">
    <source>
        <dbReference type="SAM" id="Phobius"/>
    </source>
</evidence>
<dbReference type="PROSITE" id="PS50109">
    <property type="entry name" value="HIS_KIN"/>
    <property type="match status" value="1"/>
</dbReference>
<keyword evidence="9" id="KW-0547">Nucleotide-binding</keyword>
<dbReference type="Pfam" id="PF02518">
    <property type="entry name" value="HATPase_c"/>
    <property type="match status" value="1"/>
</dbReference>